<dbReference type="AlphaFoldDB" id="A0A1F8F6T7"/>
<gene>
    <name evidence="1" type="ORF">A3J46_03175</name>
</gene>
<evidence type="ECO:0000313" key="2">
    <source>
        <dbReference type="Proteomes" id="UP000177167"/>
    </source>
</evidence>
<dbReference type="Proteomes" id="UP000177167">
    <property type="component" value="Unassembled WGS sequence"/>
</dbReference>
<comment type="caution">
    <text evidence="1">The sequence shown here is derived from an EMBL/GenBank/DDBJ whole genome shotgun (WGS) entry which is preliminary data.</text>
</comment>
<organism evidence="1 2">
    <name type="scientific">Candidatus Yanofskybacteria bacterium RIFCSPHIGHO2_02_FULL_41_11</name>
    <dbReference type="NCBI Taxonomy" id="1802675"/>
    <lineage>
        <taxon>Bacteria</taxon>
        <taxon>Candidatus Yanofskyibacteriota</taxon>
    </lineage>
</organism>
<name>A0A1F8F6T7_9BACT</name>
<reference evidence="1 2" key="1">
    <citation type="journal article" date="2016" name="Nat. Commun.">
        <title>Thousands of microbial genomes shed light on interconnected biogeochemical processes in an aquifer system.</title>
        <authorList>
            <person name="Anantharaman K."/>
            <person name="Brown C.T."/>
            <person name="Hug L.A."/>
            <person name="Sharon I."/>
            <person name="Castelle C.J."/>
            <person name="Probst A.J."/>
            <person name="Thomas B.C."/>
            <person name="Singh A."/>
            <person name="Wilkins M.J."/>
            <person name="Karaoz U."/>
            <person name="Brodie E.L."/>
            <person name="Williams K.H."/>
            <person name="Hubbard S.S."/>
            <person name="Banfield J.F."/>
        </authorList>
    </citation>
    <scope>NUCLEOTIDE SEQUENCE [LARGE SCALE GENOMIC DNA]</scope>
</reference>
<proteinExistence type="predicted"/>
<dbReference type="EMBL" id="MGJP01000051">
    <property type="protein sequence ID" value="OGN08867.1"/>
    <property type="molecule type" value="Genomic_DNA"/>
</dbReference>
<evidence type="ECO:0000313" key="1">
    <source>
        <dbReference type="EMBL" id="OGN08867.1"/>
    </source>
</evidence>
<protein>
    <submittedName>
        <fullName evidence="1">Uncharacterized protein</fullName>
    </submittedName>
</protein>
<sequence length="141" mass="16192">MLTELGKESRFVKLAFYCFYLKIMLSSNTEFSNSFIDKRSRIVNNESEKLNFVVTFEKISHKSTDKKGVVTPPKPIGTEQFLVEACDEVSARKYAERFQNIALGWSTSITHILDLRLAQSDDLVQLGYNHLSSMKSIYPNR</sequence>
<accession>A0A1F8F6T7</accession>